<name>X0VLP6_9ZZZZ</name>
<gene>
    <name evidence="1" type="ORF">S01H1_60249</name>
</gene>
<dbReference type="EMBL" id="BARS01039463">
    <property type="protein sequence ID" value="GAG19170.1"/>
    <property type="molecule type" value="Genomic_DNA"/>
</dbReference>
<evidence type="ECO:0000313" key="1">
    <source>
        <dbReference type="EMBL" id="GAG19170.1"/>
    </source>
</evidence>
<proteinExistence type="predicted"/>
<dbReference type="AlphaFoldDB" id="X0VLP6"/>
<comment type="caution">
    <text evidence="1">The sequence shown here is derived from an EMBL/GenBank/DDBJ whole genome shotgun (WGS) entry which is preliminary data.</text>
</comment>
<protein>
    <submittedName>
        <fullName evidence="1">Uncharacterized protein</fullName>
    </submittedName>
</protein>
<sequence length="65" mass="7000">MAIQSFQLDSDIVGAVKAGVKLNELQNPDSSVEFSSQQALQLAVENRTGDPASPVDGQIWLRTDL</sequence>
<accession>X0VLP6</accession>
<organism evidence="1">
    <name type="scientific">marine sediment metagenome</name>
    <dbReference type="NCBI Taxonomy" id="412755"/>
    <lineage>
        <taxon>unclassified sequences</taxon>
        <taxon>metagenomes</taxon>
        <taxon>ecological metagenomes</taxon>
    </lineage>
</organism>
<reference evidence="1" key="1">
    <citation type="journal article" date="2014" name="Front. Microbiol.">
        <title>High frequency of phylogenetically diverse reductive dehalogenase-homologous genes in deep subseafloor sedimentary metagenomes.</title>
        <authorList>
            <person name="Kawai M."/>
            <person name="Futagami T."/>
            <person name="Toyoda A."/>
            <person name="Takaki Y."/>
            <person name="Nishi S."/>
            <person name="Hori S."/>
            <person name="Arai W."/>
            <person name="Tsubouchi T."/>
            <person name="Morono Y."/>
            <person name="Uchiyama I."/>
            <person name="Ito T."/>
            <person name="Fujiyama A."/>
            <person name="Inagaki F."/>
            <person name="Takami H."/>
        </authorList>
    </citation>
    <scope>NUCLEOTIDE SEQUENCE</scope>
    <source>
        <strain evidence="1">Expedition CK06-06</strain>
    </source>
</reference>